<dbReference type="Proteomes" id="UP001164612">
    <property type="component" value="Segment"/>
</dbReference>
<evidence type="ECO:0000313" key="1">
    <source>
        <dbReference type="EMBL" id="WAW44425.1"/>
    </source>
</evidence>
<keyword evidence="2" id="KW-1185">Reference proteome</keyword>
<accession>A0A9E9M5C8</accession>
<sequence>MSQRTNLKKAFKVARMLMPYGASLSLTARTIRETARHLPARQRQWVIRQVHTEMYTPWMMPDNARIASAGWKTIVE</sequence>
<proteinExistence type="predicted"/>
<name>A0A9E9M5C8_9CAUD</name>
<dbReference type="EMBL" id="OP970826">
    <property type="protein sequence ID" value="WAW44425.1"/>
    <property type="molecule type" value="Genomic_DNA"/>
</dbReference>
<organism evidence="1 2">
    <name type="scientific">Klebsiella phage Kp_GWPA139</name>
    <dbReference type="NCBI Taxonomy" id="3016015"/>
    <lineage>
        <taxon>Viruses</taxon>
        <taxon>Duplodnaviria</taxon>
        <taxon>Heunggongvirae</taxon>
        <taxon>Uroviricota</taxon>
        <taxon>Caudoviricetes</taxon>
        <taxon>Autographivirales</taxon>
        <taxon>Autotranscriptaviridae</taxon>
        <taxon>Studiervirinae</taxon>
        <taxon>Przondovirus</taxon>
        <taxon>Przondovirus GWPA139</taxon>
    </lineage>
</organism>
<reference evidence="1 2" key="1">
    <citation type="submission" date="2022-12" db="EMBL/GenBank/DDBJ databases">
        <authorList>
            <person name="Li J.H."/>
            <person name="Qin J.H."/>
        </authorList>
    </citation>
    <scope>NUCLEOTIDE SEQUENCE [LARGE SCALE GENOMIC DNA]</scope>
</reference>
<evidence type="ECO:0000313" key="2">
    <source>
        <dbReference type="Proteomes" id="UP001164612"/>
    </source>
</evidence>
<protein>
    <submittedName>
        <fullName evidence="1">Uncharacterized protein</fullName>
    </submittedName>
</protein>